<proteinExistence type="predicted"/>
<comment type="caution">
    <text evidence="1">The sequence shown here is derived from an EMBL/GenBank/DDBJ whole genome shotgun (WGS) entry which is preliminary data.</text>
</comment>
<dbReference type="SUPFAM" id="SSF54909">
    <property type="entry name" value="Dimeric alpha+beta barrel"/>
    <property type="match status" value="1"/>
</dbReference>
<dbReference type="EMBL" id="JBHUCZ010000002">
    <property type="protein sequence ID" value="MFD1566982.1"/>
    <property type="molecule type" value="Genomic_DNA"/>
</dbReference>
<dbReference type="GO" id="GO:0004497">
    <property type="term" value="F:monooxygenase activity"/>
    <property type="evidence" value="ECO:0007669"/>
    <property type="project" value="UniProtKB-KW"/>
</dbReference>
<reference evidence="1 2" key="1">
    <citation type="journal article" date="2019" name="Int. J. Syst. Evol. Microbiol.">
        <title>The Global Catalogue of Microorganisms (GCM) 10K type strain sequencing project: providing services to taxonomists for standard genome sequencing and annotation.</title>
        <authorList>
            <consortium name="The Broad Institute Genomics Platform"/>
            <consortium name="The Broad Institute Genome Sequencing Center for Infectious Disease"/>
            <person name="Wu L."/>
            <person name="Ma J."/>
        </authorList>
    </citation>
    <scope>NUCLEOTIDE SEQUENCE [LARGE SCALE GENOMIC DNA]</scope>
    <source>
        <strain evidence="1 2">CGMCC 1.12859</strain>
    </source>
</reference>
<keyword evidence="2" id="KW-1185">Reference proteome</keyword>
<gene>
    <name evidence="1" type="ORF">ACFSAU_05715</name>
</gene>
<dbReference type="RefSeq" id="WP_267646575.1">
    <property type="nucleotide sequence ID" value="NZ_JANHGR010000001.1"/>
</dbReference>
<evidence type="ECO:0000313" key="1">
    <source>
        <dbReference type="EMBL" id="MFD1566982.1"/>
    </source>
</evidence>
<dbReference type="AlphaFoldDB" id="A0ABD6BPF8"/>
<dbReference type="Proteomes" id="UP001597139">
    <property type="component" value="Unassembled WGS sequence"/>
</dbReference>
<name>A0ABD6BPF8_9EURY</name>
<protein>
    <submittedName>
        <fullName evidence="1">Antibiotic biosynthesis monooxygenase</fullName>
    </submittedName>
</protein>
<keyword evidence="1" id="KW-0503">Monooxygenase</keyword>
<accession>A0ABD6BPF8</accession>
<evidence type="ECO:0000313" key="2">
    <source>
        <dbReference type="Proteomes" id="UP001597139"/>
    </source>
</evidence>
<dbReference type="InterPro" id="IPR011008">
    <property type="entry name" value="Dimeric_a/b-barrel"/>
</dbReference>
<keyword evidence="1" id="KW-0560">Oxidoreductase</keyword>
<sequence>MSEDDTVVRVWHGWTDPADADAYEAFLTDPDDGLLATMSGEGYLGYDLLRRDDGDEVEFVTQIRFADYDAVAAFAGENYESAHIPEPAQELLARWADEAKHYERRAIGRP</sequence>
<organism evidence="1 2">
    <name type="scientific">Halolamina litorea</name>
    <dbReference type="NCBI Taxonomy" id="1515593"/>
    <lineage>
        <taxon>Archaea</taxon>
        <taxon>Methanobacteriati</taxon>
        <taxon>Methanobacteriota</taxon>
        <taxon>Stenosarchaea group</taxon>
        <taxon>Halobacteria</taxon>
        <taxon>Halobacteriales</taxon>
        <taxon>Haloferacaceae</taxon>
    </lineage>
</organism>